<dbReference type="PANTHER" id="PTHR40254">
    <property type="entry name" value="BLR0577 PROTEIN"/>
    <property type="match status" value="1"/>
</dbReference>
<dbReference type="EMBL" id="NEVS01000004">
    <property type="protein sequence ID" value="OZI62964.1"/>
    <property type="molecule type" value="Genomic_DNA"/>
</dbReference>
<comment type="caution">
    <text evidence="2">The sequence shown here is derived from an EMBL/GenBank/DDBJ whole genome shotgun (WGS) entry which is preliminary data.</text>
</comment>
<name>A0A261UM57_9BORD</name>
<feature type="domain" description="FAD-dependent urate hydroxylase HpyO/Asp monooxygenase CreE-like FAD/NAD(P)-binding" evidence="1">
    <location>
        <begin position="26"/>
        <end position="181"/>
    </location>
</feature>
<evidence type="ECO:0000313" key="2">
    <source>
        <dbReference type="EMBL" id="OZI62964.1"/>
    </source>
</evidence>
<dbReference type="RefSeq" id="WP_094844238.1">
    <property type="nucleotide sequence ID" value="NZ_NEVS01000004.1"/>
</dbReference>
<dbReference type="InterPro" id="IPR036188">
    <property type="entry name" value="FAD/NAD-bd_sf"/>
</dbReference>
<dbReference type="OrthoDB" id="101972at2"/>
<evidence type="ECO:0000259" key="1">
    <source>
        <dbReference type="Pfam" id="PF13454"/>
    </source>
</evidence>
<accession>A0A261UM57</accession>
<dbReference type="InterPro" id="IPR038732">
    <property type="entry name" value="HpyO/CreE_NAD-binding"/>
</dbReference>
<dbReference type="Gene3D" id="3.50.50.60">
    <property type="entry name" value="FAD/NAD(P)-binding domain"/>
    <property type="match status" value="1"/>
</dbReference>
<proteinExistence type="predicted"/>
<dbReference type="Pfam" id="PF13454">
    <property type="entry name" value="NAD_binding_9"/>
    <property type="match status" value="1"/>
</dbReference>
<sequence>MTARSQSTSASAHPQPEFHGCDDITIIGGGFCGAMTAVQLLRRAKQPMRLRLVEQSWQRLARGIAYSTTEPCHLLNVPAGRMSALPEDPDHFVRWARRHEAQIIEPPWVHSVGAQAYLPRGCYGDYLAELLQDTIREASWHDVEIIADEAIAAERDADGIRIRTKSGIHWHSRACVLALGNTPPESPGPWARDLIGAPGYHANPWSEGVVSTLLQGDSCVLVGSGLTMLDIVMALHHRNYAGTIHVISRRGLVPLAHNGQSMPPAVSPEAITLAAADVRTAMREFRQAARSAAERGIDWQSLFDLLRPHTAKVWQQLGTFERRRFLRHVRPYWDHHRHRVAPVVRDIFDGMAASGQVIVHKGRIERCVPPQHAEGEIQLWLRDQARQSGPIAARDVVNCIGPGHLDGASRLVKHMSADETIPLDLLGMGLGADSELALTVGADQAKEFFSLGPPVKGSFWECTAVPECRRDAVALAERLQSRDRTNVDQKRC</sequence>
<evidence type="ECO:0000313" key="3">
    <source>
        <dbReference type="Proteomes" id="UP000215767"/>
    </source>
</evidence>
<protein>
    <recommendedName>
        <fullName evidence="1">FAD-dependent urate hydroxylase HpyO/Asp monooxygenase CreE-like FAD/NAD(P)-binding domain-containing protein</fullName>
    </recommendedName>
</protein>
<reference evidence="3" key="1">
    <citation type="submission" date="2017-05" db="EMBL/GenBank/DDBJ databases">
        <title>Complete and WGS of Bordetella genogroups.</title>
        <authorList>
            <person name="Spilker T."/>
            <person name="Lipuma J."/>
        </authorList>
    </citation>
    <scope>NUCLEOTIDE SEQUENCE [LARGE SCALE GENOMIC DNA]</scope>
    <source>
        <strain evidence="3">AU8856</strain>
    </source>
</reference>
<dbReference type="Proteomes" id="UP000215767">
    <property type="component" value="Unassembled WGS sequence"/>
</dbReference>
<dbReference type="PANTHER" id="PTHR40254:SF1">
    <property type="entry name" value="BLR0577 PROTEIN"/>
    <property type="match status" value="1"/>
</dbReference>
<dbReference type="AlphaFoldDB" id="A0A261UM57"/>
<keyword evidence="3" id="KW-1185">Reference proteome</keyword>
<dbReference type="InterPro" id="IPR052189">
    <property type="entry name" value="L-asp_N-monooxygenase_NS-form"/>
</dbReference>
<dbReference type="SUPFAM" id="SSF51905">
    <property type="entry name" value="FAD/NAD(P)-binding domain"/>
    <property type="match status" value="1"/>
</dbReference>
<organism evidence="2 3">
    <name type="scientific">Bordetella genomosp. 11</name>
    <dbReference type="NCBI Taxonomy" id="1416808"/>
    <lineage>
        <taxon>Bacteria</taxon>
        <taxon>Pseudomonadati</taxon>
        <taxon>Pseudomonadota</taxon>
        <taxon>Betaproteobacteria</taxon>
        <taxon>Burkholderiales</taxon>
        <taxon>Alcaligenaceae</taxon>
        <taxon>Bordetella</taxon>
    </lineage>
</organism>
<gene>
    <name evidence="2" type="ORF">CAL28_28020</name>
</gene>